<sequence>MNSTKKPELPDFHSHTQFSLPGSGCTTTVEDPEVGGPIIVRSSALHDHPSGRLAPSEHHDGDGFPDLGFEKSFDFLSLEVITG</sequence>
<feature type="compositionally biased region" description="Polar residues" evidence="1">
    <location>
        <begin position="15"/>
        <end position="29"/>
    </location>
</feature>
<evidence type="ECO:0000313" key="3">
    <source>
        <dbReference type="Proteomes" id="UP000326532"/>
    </source>
</evidence>
<feature type="region of interest" description="Disordered" evidence="1">
    <location>
        <begin position="1"/>
        <end position="65"/>
    </location>
</feature>
<organism evidence="2 3">
    <name type="scientific">Aspergillus parasiticus</name>
    <dbReference type="NCBI Taxonomy" id="5067"/>
    <lineage>
        <taxon>Eukaryota</taxon>
        <taxon>Fungi</taxon>
        <taxon>Dikarya</taxon>
        <taxon>Ascomycota</taxon>
        <taxon>Pezizomycotina</taxon>
        <taxon>Eurotiomycetes</taxon>
        <taxon>Eurotiomycetidae</taxon>
        <taxon>Eurotiales</taxon>
        <taxon>Aspergillaceae</taxon>
        <taxon>Aspergillus</taxon>
        <taxon>Aspergillus subgen. Circumdati</taxon>
    </lineage>
</organism>
<gene>
    <name evidence="2" type="ORF">BDV34DRAFT_231773</name>
</gene>
<dbReference type="EMBL" id="ML735143">
    <property type="protein sequence ID" value="KAB8198851.1"/>
    <property type="molecule type" value="Genomic_DNA"/>
</dbReference>
<reference evidence="2 3" key="1">
    <citation type="submission" date="2019-04" db="EMBL/GenBank/DDBJ databases">
        <title>Fungal friends and foes A comparative genomics study of 23 Aspergillus species from section Flavi.</title>
        <authorList>
            <consortium name="DOE Joint Genome Institute"/>
            <person name="Kjaerbolling I."/>
            <person name="Vesth T.C."/>
            <person name="Frisvad J.C."/>
            <person name="Nybo J.L."/>
            <person name="Theobald S."/>
            <person name="Kildgaard S."/>
            <person name="Petersen T.I."/>
            <person name="Kuo A."/>
            <person name="Sato A."/>
            <person name="Lyhne E.K."/>
            <person name="Kogle M.E."/>
            <person name="Wiebenga A."/>
            <person name="Kun R.S."/>
            <person name="Lubbers R.J."/>
            <person name="Makela M.R."/>
            <person name="Barry K."/>
            <person name="Chovatia M."/>
            <person name="Clum A."/>
            <person name="Daum C."/>
            <person name="Haridas S."/>
            <person name="He G."/>
            <person name="LaButti K."/>
            <person name="Lipzen A."/>
            <person name="Mondo S."/>
            <person name="Pangilinan J."/>
            <person name="Riley R."/>
            <person name="Salamov A."/>
            <person name="Simmons B.A."/>
            <person name="Magnuson J.K."/>
            <person name="Henrissat B."/>
            <person name="Mortensen U.H."/>
            <person name="Larsen T.O."/>
            <person name="De vries R.P."/>
            <person name="Grigoriev I.V."/>
            <person name="Machida M."/>
            <person name="Baker S.E."/>
            <person name="Andersen M.R."/>
        </authorList>
    </citation>
    <scope>NUCLEOTIDE SEQUENCE [LARGE SCALE GENOMIC DNA]</scope>
    <source>
        <strain evidence="2 3">CBS 117618</strain>
    </source>
</reference>
<dbReference type="AlphaFoldDB" id="A0A5N6D109"/>
<dbReference type="Proteomes" id="UP000326532">
    <property type="component" value="Unassembled WGS sequence"/>
</dbReference>
<name>A0A5N6D109_ASPPA</name>
<protein>
    <submittedName>
        <fullName evidence="2">Uncharacterized protein</fullName>
    </submittedName>
</protein>
<evidence type="ECO:0000256" key="1">
    <source>
        <dbReference type="SAM" id="MobiDB-lite"/>
    </source>
</evidence>
<accession>A0A5N6D109</accession>
<keyword evidence="3" id="KW-1185">Reference proteome</keyword>
<proteinExistence type="predicted"/>
<feature type="compositionally biased region" description="Basic and acidic residues" evidence="1">
    <location>
        <begin position="1"/>
        <end position="14"/>
    </location>
</feature>
<feature type="compositionally biased region" description="Basic and acidic residues" evidence="1">
    <location>
        <begin position="44"/>
        <end position="65"/>
    </location>
</feature>
<dbReference type="VEuPathDB" id="FungiDB:BDV34DRAFT_231773"/>
<evidence type="ECO:0000313" key="2">
    <source>
        <dbReference type="EMBL" id="KAB8198851.1"/>
    </source>
</evidence>